<dbReference type="AlphaFoldDB" id="A0AAD5MYQ3"/>
<proteinExistence type="predicted"/>
<dbReference type="Proteomes" id="UP001196413">
    <property type="component" value="Unassembled WGS sequence"/>
</dbReference>
<organism evidence="1 2">
    <name type="scientific">Parelaphostrongylus tenuis</name>
    <name type="common">Meningeal worm</name>
    <dbReference type="NCBI Taxonomy" id="148309"/>
    <lineage>
        <taxon>Eukaryota</taxon>
        <taxon>Metazoa</taxon>
        <taxon>Ecdysozoa</taxon>
        <taxon>Nematoda</taxon>
        <taxon>Chromadorea</taxon>
        <taxon>Rhabditida</taxon>
        <taxon>Rhabditina</taxon>
        <taxon>Rhabditomorpha</taxon>
        <taxon>Strongyloidea</taxon>
        <taxon>Metastrongylidae</taxon>
        <taxon>Parelaphostrongylus</taxon>
    </lineage>
</organism>
<dbReference type="EMBL" id="JAHQIW010002738">
    <property type="protein sequence ID" value="KAJ1356194.1"/>
    <property type="molecule type" value="Genomic_DNA"/>
</dbReference>
<keyword evidence="2" id="KW-1185">Reference proteome</keyword>
<name>A0AAD5MYQ3_PARTN</name>
<comment type="caution">
    <text evidence="1">The sequence shown here is derived from an EMBL/GenBank/DDBJ whole genome shotgun (WGS) entry which is preliminary data.</text>
</comment>
<evidence type="ECO:0000313" key="2">
    <source>
        <dbReference type="Proteomes" id="UP001196413"/>
    </source>
</evidence>
<sequence length="67" mass="7582">MALLNSRSPGYYDSRVLNEMLHTNVIIGERVFHSELQSMKSKKLKGKAQQADLLLDAGFSASQWRKS</sequence>
<gene>
    <name evidence="1" type="ORF">KIN20_013862</name>
</gene>
<evidence type="ECO:0000313" key="1">
    <source>
        <dbReference type="EMBL" id="KAJ1356194.1"/>
    </source>
</evidence>
<protein>
    <submittedName>
        <fullName evidence="1">Uncharacterized protein</fullName>
    </submittedName>
</protein>
<accession>A0AAD5MYQ3</accession>
<reference evidence="1" key="1">
    <citation type="submission" date="2021-06" db="EMBL/GenBank/DDBJ databases">
        <title>Parelaphostrongylus tenuis whole genome reference sequence.</title>
        <authorList>
            <person name="Garwood T.J."/>
            <person name="Larsen P.A."/>
            <person name="Fountain-Jones N.M."/>
            <person name="Garbe J.R."/>
            <person name="Macchietto M.G."/>
            <person name="Kania S.A."/>
            <person name="Gerhold R.W."/>
            <person name="Richards J.E."/>
            <person name="Wolf T.M."/>
        </authorList>
    </citation>
    <scope>NUCLEOTIDE SEQUENCE</scope>
    <source>
        <strain evidence="1">MNPRO001-30</strain>
        <tissue evidence="1">Meninges</tissue>
    </source>
</reference>